<sequence>MFGKFSRKNDGPQDGAASDPLPGAQLAGRIILERMLGSMKDARGVHVESLATALGALAGHACQVAALQGLSSGAAEYQGLSLMTVGGANGDEYCVGDAINRPLAESQYSVWGLVAGAANQHGGQVPDLNELFHHSASTLGGADFGLPRFAPGTSAGATPRSYLAMWDSLQASVRQAAPRPEQWPVAYGLAIQNLFAMAAGQFDLGVLTRVVMDSAIATSKLHLPLPAAAPAGFAATQGG</sequence>
<evidence type="ECO:0000256" key="1">
    <source>
        <dbReference type="SAM" id="MobiDB-lite"/>
    </source>
</evidence>
<reference evidence="2 3" key="1">
    <citation type="submission" date="2023-07" db="EMBL/GenBank/DDBJ databases">
        <title>Sorghum-associated microbial communities from plants grown in Nebraska, USA.</title>
        <authorList>
            <person name="Schachtman D."/>
        </authorList>
    </citation>
    <scope>NUCLEOTIDE SEQUENCE [LARGE SCALE GENOMIC DNA]</scope>
    <source>
        <strain evidence="2 3">BE167</strain>
    </source>
</reference>
<protein>
    <recommendedName>
        <fullName evidence="4">TetR family transcriptional regulator</fullName>
    </recommendedName>
</protein>
<gene>
    <name evidence="2" type="ORF">J2X01_000110</name>
</gene>
<organism evidence="2 3">
    <name type="scientific">Arthrobacter ginsengisoli</name>
    <dbReference type="NCBI Taxonomy" id="1356565"/>
    <lineage>
        <taxon>Bacteria</taxon>
        <taxon>Bacillati</taxon>
        <taxon>Actinomycetota</taxon>
        <taxon>Actinomycetes</taxon>
        <taxon>Micrococcales</taxon>
        <taxon>Micrococcaceae</taxon>
        <taxon>Arthrobacter</taxon>
    </lineage>
</organism>
<dbReference type="EMBL" id="JAVDVQ010000001">
    <property type="protein sequence ID" value="MDR7080841.1"/>
    <property type="molecule type" value="Genomic_DNA"/>
</dbReference>
<keyword evidence="3" id="KW-1185">Reference proteome</keyword>
<evidence type="ECO:0000313" key="2">
    <source>
        <dbReference type="EMBL" id="MDR7080841.1"/>
    </source>
</evidence>
<dbReference type="Proteomes" id="UP001252243">
    <property type="component" value="Unassembled WGS sequence"/>
</dbReference>
<comment type="caution">
    <text evidence="2">The sequence shown here is derived from an EMBL/GenBank/DDBJ whole genome shotgun (WGS) entry which is preliminary data.</text>
</comment>
<proteinExistence type="predicted"/>
<dbReference type="RefSeq" id="WP_310049507.1">
    <property type="nucleotide sequence ID" value="NZ_JAVDVQ010000001.1"/>
</dbReference>
<accession>A0ABU1U6M7</accession>
<evidence type="ECO:0008006" key="4">
    <source>
        <dbReference type="Google" id="ProtNLM"/>
    </source>
</evidence>
<evidence type="ECO:0000313" key="3">
    <source>
        <dbReference type="Proteomes" id="UP001252243"/>
    </source>
</evidence>
<feature type="region of interest" description="Disordered" evidence="1">
    <location>
        <begin position="1"/>
        <end position="22"/>
    </location>
</feature>
<name>A0ABU1U6M7_9MICC</name>